<organism evidence="8 9">
    <name type="scientific">Pristionchus pacificus</name>
    <name type="common">Parasitic nematode worm</name>
    <dbReference type="NCBI Taxonomy" id="54126"/>
    <lineage>
        <taxon>Eukaryota</taxon>
        <taxon>Metazoa</taxon>
        <taxon>Ecdysozoa</taxon>
        <taxon>Nematoda</taxon>
        <taxon>Chromadorea</taxon>
        <taxon>Rhabditida</taxon>
        <taxon>Rhabditina</taxon>
        <taxon>Diplogasteromorpha</taxon>
        <taxon>Diplogasteroidea</taxon>
        <taxon>Neodiplogasteridae</taxon>
        <taxon>Pristionchus</taxon>
    </lineage>
</organism>
<dbReference type="InterPro" id="IPR003439">
    <property type="entry name" value="ABC_transporter-like_ATP-bd"/>
</dbReference>
<keyword evidence="9" id="KW-1185">Reference proteome</keyword>
<dbReference type="Gene3D" id="3.40.50.300">
    <property type="entry name" value="P-loop containing nucleotide triphosphate hydrolases"/>
    <property type="match status" value="1"/>
</dbReference>
<accession>A0A454XJY7</accession>
<dbReference type="GO" id="GO:0007031">
    <property type="term" value="P:peroxisome organization"/>
    <property type="evidence" value="ECO:0000318"/>
    <property type="project" value="GO_Central"/>
</dbReference>
<evidence type="ECO:0000256" key="6">
    <source>
        <dbReference type="ARBA" id="ARBA00022989"/>
    </source>
</evidence>
<dbReference type="GO" id="GO:0042626">
    <property type="term" value="F:ATPase-coupled transmembrane transporter activity"/>
    <property type="evidence" value="ECO:0000318"/>
    <property type="project" value="GO_Central"/>
</dbReference>
<dbReference type="GO" id="GO:0042760">
    <property type="term" value="P:very long-chain fatty acid catabolic process"/>
    <property type="evidence" value="ECO:0000318"/>
    <property type="project" value="GO_Central"/>
</dbReference>
<dbReference type="GO" id="GO:0140359">
    <property type="term" value="F:ABC-type transporter activity"/>
    <property type="evidence" value="ECO:0007669"/>
    <property type="project" value="InterPro"/>
</dbReference>
<dbReference type="CDD" id="cd03223">
    <property type="entry name" value="ABCD_peroxisomal_ALDP"/>
    <property type="match status" value="1"/>
</dbReference>
<keyword evidence="6" id="KW-1133">Transmembrane helix</keyword>
<evidence type="ECO:0000313" key="9">
    <source>
        <dbReference type="Proteomes" id="UP000005239"/>
    </source>
</evidence>
<dbReference type="SMART" id="SM00382">
    <property type="entry name" value="AAA"/>
    <property type="match status" value="1"/>
</dbReference>
<evidence type="ECO:0000256" key="1">
    <source>
        <dbReference type="ARBA" id="ARBA00008575"/>
    </source>
</evidence>
<dbReference type="InterPro" id="IPR036640">
    <property type="entry name" value="ABC1_TM_sf"/>
</dbReference>
<protein>
    <submittedName>
        <fullName evidence="8">Pmp-5</fullName>
    </submittedName>
</protein>
<dbReference type="InterPro" id="IPR017871">
    <property type="entry name" value="ABC_transporter-like_CS"/>
</dbReference>
<evidence type="ECO:0000256" key="2">
    <source>
        <dbReference type="ARBA" id="ARBA00022448"/>
    </source>
</evidence>
<dbReference type="Gene3D" id="1.20.1560.10">
    <property type="entry name" value="ABC transporter type 1, transmembrane domain"/>
    <property type="match status" value="1"/>
</dbReference>
<dbReference type="PROSITE" id="PS00211">
    <property type="entry name" value="ABC_TRANSPORTER_1"/>
    <property type="match status" value="1"/>
</dbReference>
<dbReference type="GO" id="GO:0005524">
    <property type="term" value="F:ATP binding"/>
    <property type="evidence" value="ECO:0000318"/>
    <property type="project" value="GO_Central"/>
</dbReference>
<name>A0A454XJY7_PRIPA</name>
<dbReference type="GO" id="GO:0006635">
    <property type="term" value="P:fatty acid beta-oxidation"/>
    <property type="evidence" value="ECO:0000318"/>
    <property type="project" value="GO_Central"/>
</dbReference>
<dbReference type="PROSITE" id="PS50929">
    <property type="entry name" value="ABC_TM1F"/>
    <property type="match status" value="1"/>
</dbReference>
<keyword evidence="2" id="KW-0813">Transport</keyword>
<evidence type="ECO:0000256" key="3">
    <source>
        <dbReference type="ARBA" id="ARBA00022692"/>
    </source>
</evidence>
<dbReference type="InterPro" id="IPR027417">
    <property type="entry name" value="P-loop_NTPase"/>
</dbReference>
<dbReference type="GO" id="GO:0005778">
    <property type="term" value="C:peroxisomal membrane"/>
    <property type="evidence" value="ECO:0000318"/>
    <property type="project" value="GO_Central"/>
</dbReference>
<evidence type="ECO:0000256" key="5">
    <source>
        <dbReference type="ARBA" id="ARBA00022840"/>
    </source>
</evidence>
<evidence type="ECO:0000313" key="8">
    <source>
        <dbReference type="EnsemblMetazoa" id="PPA02112.1"/>
    </source>
</evidence>
<keyword evidence="4" id="KW-0547">Nucleotide-binding</keyword>
<evidence type="ECO:0000256" key="4">
    <source>
        <dbReference type="ARBA" id="ARBA00022741"/>
    </source>
</evidence>
<comment type="similarity">
    <text evidence="1">Belongs to the ABC transporter superfamily. ABCD family. Peroxisomal fatty acyl CoA transporter (TC 3.A.1.203) subfamily.</text>
</comment>
<dbReference type="InterPro" id="IPR050835">
    <property type="entry name" value="ABC_transporter_sub-D"/>
</dbReference>
<gene>
    <name evidence="8" type="primary">WBGene00091666</name>
</gene>
<accession>A0A8R1Y4L0</accession>
<dbReference type="InterPro" id="IPR011527">
    <property type="entry name" value="ABC1_TM_dom"/>
</dbReference>
<dbReference type="PROSITE" id="PS50893">
    <property type="entry name" value="ABC_TRANSPORTER_2"/>
    <property type="match status" value="1"/>
</dbReference>
<dbReference type="InterPro" id="IPR003593">
    <property type="entry name" value="AAA+_ATPase"/>
</dbReference>
<dbReference type="GO" id="GO:0005324">
    <property type="term" value="F:long-chain fatty acid transmembrane transporter activity"/>
    <property type="evidence" value="ECO:0000318"/>
    <property type="project" value="GO_Central"/>
</dbReference>
<reference evidence="9" key="1">
    <citation type="journal article" date="2008" name="Nat. Genet.">
        <title>The Pristionchus pacificus genome provides a unique perspective on nematode lifestyle and parasitism.</title>
        <authorList>
            <person name="Dieterich C."/>
            <person name="Clifton S.W."/>
            <person name="Schuster L.N."/>
            <person name="Chinwalla A."/>
            <person name="Delehaunty K."/>
            <person name="Dinkelacker I."/>
            <person name="Fulton L."/>
            <person name="Fulton R."/>
            <person name="Godfrey J."/>
            <person name="Minx P."/>
            <person name="Mitreva M."/>
            <person name="Roeseler W."/>
            <person name="Tian H."/>
            <person name="Witte H."/>
            <person name="Yang S.P."/>
            <person name="Wilson R.K."/>
            <person name="Sommer R.J."/>
        </authorList>
    </citation>
    <scope>NUCLEOTIDE SEQUENCE [LARGE SCALE GENOMIC DNA]</scope>
    <source>
        <strain evidence="9">PS312</strain>
    </source>
</reference>
<dbReference type="SUPFAM" id="SSF90123">
    <property type="entry name" value="ABC transporter transmembrane region"/>
    <property type="match status" value="1"/>
</dbReference>
<keyword evidence="5" id="KW-0067">ATP-binding</keyword>
<dbReference type="OMA" id="YNYQAYV"/>
<dbReference type="Proteomes" id="UP000005239">
    <property type="component" value="Unassembled WGS sequence"/>
</dbReference>
<keyword evidence="3" id="KW-0812">Transmembrane</keyword>
<proteinExistence type="inferred from homology"/>
<keyword evidence="7" id="KW-0472">Membrane</keyword>
<sequence length="610" mass="69355">MGKHRENTRDFHFDWRFFRSCYQLGGLVYPSWEWAALLTVITIVTAIGREVVNYFSGLNLGKFYGALVGGDEGAFWTVFVSSTLWYVALCGLIAIVQFLAWCLYLSFRSNSVRKLQNLYFQNGVFYKMNCVDDQGVDNPDQRITQDVEKACNILATKIIPVVFLCPFTIGWYTYRTFTIADWFGVVSIYVYFILGTVINRFLISPLAKWSARVEKAEGDFRYKHVSVRDHSEEAAFYKAASFEESEATRLFWHLFRQQRSQILVRLPVDFFQTFFNFFGGSLSYAVQVFPIFIFHYYDDVSPDDLPTIISNNSFVLIYLINSFTNLTDLATNIGEFAGYIQRITEFKEVAISHSRNLQRDLSSSDLLAVKVDEKGGKVNKGAEFNEDDAIVCLSGVSYAPPTEDEELVSELTISVAPSHRLLITGPSGVGKTSLLRCMAQLWPIRTGSLTLGEFPRGVIFLPQRPYFPVGQLSLKQQVVFPAHEDSIPINEHERIVRILASVGLGRLLVTAGDLIGKVDFEWQDQLSPGEQQRLSLARVLFHKPSLVILDEATASLSELAEKEVYDLLTQEKIGYLSTGHRSSLFQYHDQVLQIEEKGRVSIYPTDEIRY</sequence>
<dbReference type="SUPFAM" id="SSF52540">
    <property type="entry name" value="P-loop containing nucleoside triphosphate hydrolases"/>
    <property type="match status" value="1"/>
</dbReference>
<dbReference type="EnsemblMetazoa" id="PPA02112.1">
    <property type="protein sequence ID" value="PPA02112.1"/>
    <property type="gene ID" value="WBGene00091666"/>
</dbReference>
<dbReference type="AlphaFoldDB" id="A0A454XJY7"/>
<dbReference type="GO" id="GO:0016887">
    <property type="term" value="F:ATP hydrolysis activity"/>
    <property type="evidence" value="ECO:0007669"/>
    <property type="project" value="InterPro"/>
</dbReference>
<dbReference type="Pfam" id="PF06472">
    <property type="entry name" value="ABC_membrane_2"/>
    <property type="match status" value="1"/>
</dbReference>
<dbReference type="PANTHER" id="PTHR11384">
    <property type="entry name" value="ATP-BINDING CASSETTE, SUB-FAMILY D MEMBER"/>
    <property type="match status" value="1"/>
</dbReference>
<dbReference type="Pfam" id="PF00005">
    <property type="entry name" value="ABC_tran"/>
    <property type="match status" value="1"/>
</dbReference>
<dbReference type="PANTHER" id="PTHR11384:SF65">
    <property type="entry name" value="ABC TRANSPORTER DOMAIN-CONTAINING PROTEIN"/>
    <property type="match status" value="1"/>
</dbReference>
<dbReference type="GO" id="GO:0015910">
    <property type="term" value="P:long-chain fatty acid import into peroxisome"/>
    <property type="evidence" value="ECO:0000318"/>
    <property type="project" value="GO_Central"/>
</dbReference>
<evidence type="ECO:0000256" key="7">
    <source>
        <dbReference type="ARBA" id="ARBA00023136"/>
    </source>
</evidence>
<reference evidence="8" key="2">
    <citation type="submission" date="2022-06" db="UniProtKB">
        <authorList>
            <consortium name="EnsemblMetazoa"/>
        </authorList>
    </citation>
    <scope>IDENTIFICATION</scope>
    <source>
        <strain evidence="8">PS312</strain>
    </source>
</reference>